<organism evidence="5">
    <name type="scientific">marine metagenome</name>
    <dbReference type="NCBI Taxonomy" id="408172"/>
    <lineage>
        <taxon>unclassified sequences</taxon>
        <taxon>metagenomes</taxon>
        <taxon>ecological metagenomes</taxon>
    </lineage>
</organism>
<name>A0A381URS8_9ZZZZ</name>
<dbReference type="GO" id="GO:0009055">
    <property type="term" value="F:electron transfer activity"/>
    <property type="evidence" value="ECO:0007669"/>
    <property type="project" value="InterPro"/>
</dbReference>
<evidence type="ECO:0000256" key="1">
    <source>
        <dbReference type="ARBA" id="ARBA00022617"/>
    </source>
</evidence>
<protein>
    <recommendedName>
        <fullName evidence="4">Cytochrome c domain-containing protein</fullName>
    </recommendedName>
</protein>
<evidence type="ECO:0000256" key="2">
    <source>
        <dbReference type="ARBA" id="ARBA00022723"/>
    </source>
</evidence>
<dbReference type="PROSITE" id="PS51007">
    <property type="entry name" value="CYTC"/>
    <property type="match status" value="1"/>
</dbReference>
<evidence type="ECO:0000259" key="4">
    <source>
        <dbReference type="PROSITE" id="PS51007"/>
    </source>
</evidence>
<dbReference type="Gene3D" id="1.10.760.10">
    <property type="entry name" value="Cytochrome c-like domain"/>
    <property type="match status" value="1"/>
</dbReference>
<keyword evidence="3" id="KW-0408">Iron</keyword>
<dbReference type="GO" id="GO:0020037">
    <property type="term" value="F:heme binding"/>
    <property type="evidence" value="ECO:0007669"/>
    <property type="project" value="InterPro"/>
</dbReference>
<dbReference type="Pfam" id="PF13442">
    <property type="entry name" value="Cytochrome_CBB3"/>
    <property type="match status" value="1"/>
</dbReference>
<dbReference type="InterPro" id="IPR009056">
    <property type="entry name" value="Cyt_c-like_dom"/>
</dbReference>
<gene>
    <name evidence="5" type="ORF">METZ01_LOCUS82387</name>
</gene>
<dbReference type="GO" id="GO:0046872">
    <property type="term" value="F:metal ion binding"/>
    <property type="evidence" value="ECO:0007669"/>
    <property type="project" value="UniProtKB-KW"/>
</dbReference>
<reference evidence="5" key="1">
    <citation type="submission" date="2018-05" db="EMBL/GenBank/DDBJ databases">
        <authorList>
            <person name="Lanie J.A."/>
            <person name="Ng W.-L."/>
            <person name="Kazmierczak K.M."/>
            <person name="Andrzejewski T.M."/>
            <person name="Davidsen T.M."/>
            <person name="Wayne K.J."/>
            <person name="Tettelin H."/>
            <person name="Glass J.I."/>
            <person name="Rusch D."/>
            <person name="Podicherti R."/>
            <person name="Tsui H.-C.T."/>
            <person name="Winkler M.E."/>
        </authorList>
    </citation>
    <scope>NUCLEOTIDE SEQUENCE</scope>
</reference>
<feature type="domain" description="Cytochrome c" evidence="4">
    <location>
        <begin position="144"/>
        <end position="230"/>
    </location>
</feature>
<keyword evidence="2" id="KW-0479">Metal-binding</keyword>
<evidence type="ECO:0000256" key="3">
    <source>
        <dbReference type="ARBA" id="ARBA00023004"/>
    </source>
</evidence>
<accession>A0A381URS8</accession>
<dbReference type="InterPro" id="IPR036909">
    <property type="entry name" value="Cyt_c-like_dom_sf"/>
</dbReference>
<dbReference type="AlphaFoldDB" id="A0A381URS8"/>
<evidence type="ECO:0000313" key="5">
    <source>
        <dbReference type="EMBL" id="SVA29533.1"/>
    </source>
</evidence>
<keyword evidence="1" id="KW-0349">Heme</keyword>
<proteinExistence type="predicted"/>
<sequence>MKKVSSFLILSFFLFYAVSNTVFAGTVEEEFKIEGLISPASPKALKSALEKELGIKVIDLNLKSTKTGWPVLTVQFDSVAVSKEKIEKVIGEIEDPAGHKYKVHHGPLLANAPILGEEQEAIAILGDTAEVFPNMKNPITDKAASASRGEKLFVNNCAKCHGLSGNGYGTVAHGFTTWPRQLWAWNNTGPETDGYLFWFITNGRSDMPPWGLILSENNRWDLINYIKTIKNPGE</sequence>
<dbReference type="EMBL" id="UINC01006769">
    <property type="protein sequence ID" value="SVA29533.1"/>
    <property type="molecule type" value="Genomic_DNA"/>
</dbReference>
<dbReference type="SUPFAM" id="SSF46626">
    <property type="entry name" value="Cytochrome c"/>
    <property type="match status" value="1"/>
</dbReference>